<keyword evidence="2 11" id="KW-0678">Repressor</keyword>
<evidence type="ECO:0000256" key="10">
    <source>
        <dbReference type="ARBA" id="ARBA00059110"/>
    </source>
</evidence>
<evidence type="ECO:0000313" key="14">
    <source>
        <dbReference type="Proteomes" id="UP000296144"/>
    </source>
</evidence>
<dbReference type="Gene3D" id="3.30.190.20">
    <property type="match status" value="1"/>
</dbReference>
<evidence type="ECO:0000256" key="12">
    <source>
        <dbReference type="RuleBase" id="RU000659"/>
    </source>
</evidence>
<evidence type="ECO:0000256" key="11">
    <source>
        <dbReference type="HAMAP-Rule" id="MF_01318"/>
    </source>
</evidence>
<evidence type="ECO:0000256" key="8">
    <source>
        <dbReference type="ARBA" id="ARBA00023274"/>
    </source>
</evidence>
<organism evidence="13 14">
    <name type="scientific">Candidatus Pantoea edessiphila</name>
    <dbReference type="NCBI Taxonomy" id="2044610"/>
    <lineage>
        <taxon>Bacteria</taxon>
        <taxon>Pseudomonadati</taxon>
        <taxon>Pseudomonadota</taxon>
        <taxon>Gammaproteobacteria</taxon>
        <taxon>Enterobacterales</taxon>
        <taxon>Erwiniaceae</taxon>
        <taxon>Pantoea</taxon>
    </lineage>
</organism>
<dbReference type="EMBL" id="PDKU01000001">
    <property type="protein sequence ID" value="PPI86650.1"/>
    <property type="molecule type" value="Genomic_DNA"/>
</dbReference>
<dbReference type="InterPro" id="IPR002143">
    <property type="entry name" value="Ribosomal_uL1"/>
</dbReference>
<dbReference type="GO" id="GO:0019843">
    <property type="term" value="F:rRNA binding"/>
    <property type="evidence" value="ECO:0007669"/>
    <property type="project" value="UniProtKB-UniRule"/>
</dbReference>
<evidence type="ECO:0000313" key="13">
    <source>
        <dbReference type="EMBL" id="PPI86650.1"/>
    </source>
</evidence>
<name>A0A2P5SWG3_9GAMM</name>
<dbReference type="InterPro" id="IPR023674">
    <property type="entry name" value="Ribosomal_uL1-like"/>
</dbReference>
<evidence type="ECO:0000256" key="4">
    <source>
        <dbReference type="ARBA" id="ARBA00022730"/>
    </source>
</evidence>
<dbReference type="SUPFAM" id="SSF56808">
    <property type="entry name" value="Ribosomal protein L1"/>
    <property type="match status" value="1"/>
</dbReference>
<comment type="similarity">
    <text evidence="1 11 12">Belongs to the universal ribosomal protein uL1 family.</text>
</comment>
<gene>
    <name evidence="11" type="primary">rplA</name>
    <name evidence="13" type="ORF">CRV10_00060</name>
</gene>
<dbReference type="GO" id="GO:0006412">
    <property type="term" value="P:translation"/>
    <property type="evidence" value="ECO:0007669"/>
    <property type="project" value="UniProtKB-UniRule"/>
</dbReference>
<dbReference type="InterPro" id="IPR016095">
    <property type="entry name" value="Ribosomal_uL1_3-a/b-sand"/>
</dbReference>
<dbReference type="CDD" id="cd00403">
    <property type="entry name" value="Ribosomal_L1"/>
    <property type="match status" value="1"/>
</dbReference>
<dbReference type="Pfam" id="PF00687">
    <property type="entry name" value="Ribosomal_L1"/>
    <property type="match status" value="1"/>
</dbReference>
<evidence type="ECO:0000256" key="9">
    <source>
        <dbReference type="ARBA" id="ARBA00035241"/>
    </source>
</evidence>
<dbReference type="GO" id="GO:0003735">
    <property type="term" value="F:structural constituent of ribosome"/>
    <property type="evidence" value="ECO:0007669"/>
    <property type="project" value="InterPro"/>
</dbReference>
<dbReference type="NCBIfam" id="TIGR01169">
    <property type="entry name" value="rplA_bact"/>
    <property type="match status" value="1"/>
</dbReference>
<comment type="subunit">
    <text evidence="11">Part of the 50S ribosomal subunit.</text>
</comment>
<evidence type="ECO:0000256" key="2">
    <source>
        <dbReference type="ARBA" id="ARBA00022491"/>
    </source>
</evidence>
<dbReference type="FunFam" id="3.40.50.790:FF:000001">
    <property type="entry name" value="50S ribosomal protein L1"/>
    <property type="match status" value="1"/>
</dbReference>
<comment type="function">
    <text evidence="11">Binds directly to 23S rRNA. The L1 stalk is quite mobile in the ribosome, and is involved in E site tRNA release.</text>
</comment>
<reference evidence="13 14" key="1">
    <citation type="journal article" date="2018" name="Genome Biol. Evol.">
        <title>Cladogenesis and Genomic Streamlining in Extracellular Endosymbionts of Tropical Stink Bugs.</title>
        <authorList>
            <person name="Otero-Bravo A."/>
            <person name="Goffredi S."/>
            <person name="Sabree Z.L."/>
        </authorList>
    </citation>
    <scope>NUCLEOTIDE SEQUENCE [LARGE SCALE GENOMIC DNA]</scope>
    <source>
        <strain evidence="13 14">SoEL</strain>
    </source>
</reference>
<dbReference type="InterPro" id="IPR028364">
    <property type="entry name" value="Ribosomal_uL1/biogenesis"/>
</dbReference>
<dbReference type="GO" id="GO:0000049">
    <property type="term" value="F:tRNA binding"/>
    <property type="evidence" value="ECO:0007669"/>
    <property type="project" value="UniProtKB-KW"/>
</dbReference>
<dbReference type="GO" id="GO:0006417">
    <property type="term" value="P:regulation of translation"/>
    <property type="evidence" value="ECO:0007669"/>
    <property type="project" value="UniProtKB-KW"/>
</dbReference>
<comment type="caution">
    <text evidence="13">The sequence shown here is derived from an EMBL/GenBank/DDBJ whole genome shotgun (WGS) entry which is preliminary data.</text>
</comment>
<dbReference type="Gene3D" id="3.40.50.790">
    <property type="match status" value="1"/>
</dbReference>
<evidence type="ECO:0000256" key="1">
    <source>
        <dbReference type="ARBA" id="ARBA00010531"/>
    </source>
</evidence>
<dbReference type="OrthoDB" id="9803740at2"/>
<dbReference type="InterPro" id="IPR005878">
    <property type="entry name" value="Ribosom_uL1_bac-type"/>
</dbReference>
<keyword evidence="7 11" id="KW-0689">Ribosomal protein</keyword>
<dbReference type="Proteomes" id="UP000296144">
    <property type="component" value="Unassembled WGS sequence"/>
</dbReference>
<dbReference type="PROSITE" id="PS01199">
    <property type="entry name" value="RIBOSOMAL_L1"/>
    <property type="match status" value="1"/>
</dbReference>
<evidence type="ECO:0000256" key="6">
    <source>
        <dbReference type="ARBA" id="ARBA00022884"/>
    </source>
</evidence>
<evidence type="ECO:0000256" key="3">
    <source>
        <dbReference type="ARBA" id="ARBA00022555"/>
    </source>
</evidence>
<dbReference type="PIRSF" id="PIRSF002155">
    <property type="entry name" value="Ribosomal_L1"/>
    <property type="match status" value="1"/>
</dbReference>
<evidence type="ECO:0000256" key="5">
    <source>
        <dbReference type="ARBA" id="ARBA00022845"/>
    </source>
</evidence>
<accession>A0A2P5SWG3</accession>
<dbReference type="HAMAP" id="MF_01318_B">
    <property type="entry name" value="Ribosomal_uL1_B"/>
    <property type="match status" value="1"/>
</dbReference>
<dbReference type="AlphaFoldDB" id="A0A2P5SWG3"/>
<dbReference type="GO" id="GO:0022625">
    <property type="term" value="C:cytosolic large ribosomal subunit"/>
    <property type="evidence" value="ECO:0007669"/>
    <property type="project" value="TreeGrafter"/>
</dbReference>
<keyword evidence="3 11" id="KW-0820">tRNA-binding</keyword>
<comment type="function">
    <text evidence="10 11">Protein L1 is also a translational repressor protein, it controls the translation of the L11 operon by binding to its mRNA.</text>
</comment>
<keyword evidence="14" id="KW-1185">Reference proteome</keyword>
<dbReference type="RefSeq" id="WP_136129811.1">
    <property type="nucleotide sequence ID" value="NZ_PDKU01000001.1"/>
</dbReference>
<proteinExistence type="inferred from homology"/>
<keyword evidence="6 11" id="KW-0694">RNA-binding</keyword>
<dbReference type="PANTHER" id="PTHR36427">
    <property type="entry name" value="54S RIBOSOMAL PROTEIN L1, MITOCHONDRIAL"/>
    <property type="match status" value="1"/>
</dbReference>
<keyword evidence="5 11" id="KW-0810">Translation regulation</keyword>
<keyword evidence="4 11" id="KW-0699">rRNA-binding</keyword>
<dbReference type="PANTHER" id="PTHR36427:SF3">
    <property type="entry name" value="LARGE RIBOSOMAL SUBUNIT PROTEIN UL1M"/>
    <property type="match status" value="1"/>
</dbReference>
<protein>
    <recommendedName>
        <fullName evidence="9 11">Large ribosomal subunit protein uL1</fullName>
    </recommendedName>
</protein>
<sequence length="231" mass="25482">MIKITKRVATILNQIDVTKKYDFNEAVLILKKYAVSKFIESIDVAIHLSIDAKKSDQNIRSATILPHGTGRSLRIAVFAEGLKAEEAIKEGAIIVGMQDLVDEIKRGNLNFDVVISTPDAMHIVSQLGQILGTKGLMPNPKMGTVTSNIAKAVKNLKNNQIRYRNDKNGIIHTSIGKINFEVEKIKENLESLLIDLKKMKPIHAKGNYIKKISISTTMGIGINIDLVGLNI</sequence>
<evidence type="ECO:0000256" key="7">
    <source>
        <dbReference type="ARBA" id="ARBA00022980"/>
    </source>
</evidence>
<dbReference type="InterPro" id="IPR023673">
    <property type="entry name" value="Ribosomal_uL1_CS"/>
</dbReference>
<keyword evidence="8 11" id="KW-0687">Ribonucleoprotein</keyword>